<evidence type="ECO:0000313" key="1">
    <source>
        <dbReference type="EMBL" id="MCK8681695.1"/>
    </source>
</evidence>
<organism evidence="1 2">
    <name type="scientific">Streptomyces lichenis</name>
    <dbReference type="NCBI Taxonomy" id="2306967"/>
    <lineage>
        <taxon>Bacteria</taxon>
        <taxon>Bacillati</taxon>
        <taxon>Actinomycetota</taxon>
        <taxon>Actinomycetes</taxon>
        <taxon>Kitasatosporales</taxon>
        <taxon>Streptomycetaceae</taxon>
        <taxon>Streptomyces</taxon>
    </lineage>
</organism>
<name>A0ABT0IK33_9ACTN</name>
<dbReference type="EMBL" id="JALPTH010000051">
    <property type="protein sequence ID" value="MCK8681695.1"/>
    <property type="molecule type" value="Genomic_DNA"/>
</dbReference>
<reference evidence="1 2" key="1">
    <citation type="submission" date="2022-04" db="EMBL/GenBank/DDBJ databases">
        <title>Streptomyces sp. nov. LCR6-01 isolated from Lichen of Dirinaria sp.</title>
        <authorList>
            <person name="Kanchanasin P."/>
            <person name="Tanasupawat S."/>
            <person name="Phongsopitanun W."/>
        </authorList>
    </citation>
    <scope>NUCLEOTIDE SEQUENCE [LARGE SCALE GENOMIC DNA]</scope>
    <source>
        <strain evidence="1 2">LCR6-01</strain>
    </source>
</reference>
<accession>A0ABT0IK33</accession>
<keyword evidence="2" id="KW-1185">Reference proteome</keyword>
<protein>
    <submittedName>
        <fullName evidence="1">Uncharacterized protein</fullName>
    </submittedName>
</protein>
<sequence length="159" mass="16714">MAWLCAEYTAGELLADGGLAAPGSLEYEAARRTLALTVYLGDRPRGGAPDDGGRVEDPVARWLLRTAHGHPWPRWVRSGLAGAGDGDADGGGVALARAAWRRLEATELLAADLGGPDGAAPGHGPGAEPARVTVDESRRVWMPSWQVALPLVHLTLRLL</sequence>
<evidence type="ECO:0000313" key="2">
    <source>
        <dbReference type="Proteomes" id="UP001522868"/>
    </source>
</evidence>
<gene>
    <name evidence="1" type="ORF">M1O15_30715</name>
</gene>
<dbReference type="Proteomes" id="UP001522868">
    <property type="component" value="Unassembled WGS sequence"/>
</dbReference>
<comment type="caution">
    <text evidence="1">The sequence shown here is derived from an EMBL/GenBank/DDBJ whole genome shotgun (WGS) entry which is preliminary data.</text>
</comment>
<proteinExistence type="predicted"/>